<gene>
    <name evidence="1" type="ORF">B0H63DRAFT_118517</name>
</gene>
<protein>
    <submittedName>
        <fullName evidence="1">Uncharacterized protein</fullName>
    </submittedName>
</protein>
<comment type="caution">
    <text evidence="1">The sequence shown here is derived from an EMBL/GenBank/DDBJ whole genome shotgun (WGS) entry which is preliminary data.</text>
</comment>
<evidence type="ECO:0000313" key="1">
    <source>
        <dbReference type="EMBL" id="KAK3390532.1"/>
    </source>
</evidence>
<accession>A0AAE0U4I5</accession>
<proteinExistence type="predicted"/>
<reference evidence="1" key="1">
    <citation type="journal article" date="2023" name="Mol. Phylogenet. Evol.">
        <title>Genome-scale phylogeny and comparative genomics of the fungal order Sordariales.</title>
        <authorList>
            <person name="Hensen N."/>
            <person name="Bonometti L."/>
            <person name="Westerberg I."/>
            <person name="Brannstrom I.O."/>
            <person name="Guillou S."/>
            <person name="Cros-Aarteil S."/>
            <person name="Calhoun S."/>
            <person name="Haridas S."/>
            <person name="Kuo A."/>
            <person name="Mondo S."/>
            <person name="Pangilinan J."/>
            <person name="Riley R."/>
            <person name="LaButti K."/>
            <person name="Andreopoulos B."/>
            <person name="Lipzen A."/>
            <person name="Chen C."/>
            <person name="Yan M."/>
            <person name="Daum C."/>
            <person name="Ng V."/>
            <person name="Clum A."/>
            <person name="Steindorff A."/>
            <person name="Ohm R.A."/>
            <person name="Martin F."/>
            <person name="Silar P."/>
            <person name="Natvig D.O."/>
            <person name="Lalanne C."/>
            <person name="Gautier V."/>
            <person name="Ament-Velasquez S.L."/>
            <person name="Kruys A."/>
            <person name="Hutchinson M.I."/>
            <person name="Powell A.J."/>
            <person name="Barry K."/>
            <person name="Miller A.N."/>
            <person name="Grigoriev I.V."/>
            <person name="Debuchy R."/>
            <person name="Gladieux P."/>
            <person name="Hiltunen Thoren M."/>
            <person name="Johannesson H."/>
        </authorList>
    </citation>
    <scope>NUCLEOTIDE SEQUENCE</scope>
    <source>
        <strain evidence="1">CBS 232.78</strain>
    </source>
</reference>
<organism evidence="1 2">
    <name type="scientific">Podospora didyma</name>
    <dbReference type="NCBI Taxonomy" id="330526"/>
    <lineage>
        <taxon>Eukaryota</taxon>
        <taxon>Fungi</taxon>
        <taxon>Dikarya</taxon>
        <taxon>Ascomycota</taxon>
        <taxon>Pezizomycotina</taxon>
        <taxon>Sordariomycetes</taxon>
        <taxon>Sordariomycetidae</taxon>
        <taxon>Sordariales</taxon>
        <taxon>Podosporaceae</taxon>
        <taxon>Podospora</taxon>
    </lineage>
</organism>
<keyword evidence="2" id="KW-1185">Reference proteome</keyword>
<reference evidence="1" key="2">
    <citation type="submission" date="2023-06" db="EMBL/GenBank/DDBJ databases">
        <authorList>
            <consortium name="Lawrence Berkeley National Laboratory"/>
            <person name="Haridas S."/>
            <person name="Hensen N."/>
            <person name="Bonometti L."/>
            <person name="Westerberg I."/>
            <person name="Brannstrom I.O."/>
            <person name="Guillou S."/>
            <person name="Cros-Aarteil S."/>
            <person name="Calhoun S."/>
            <person name="Kuo A."/>
            <person name="Mondo S."/>
            <person name="Pangilinan J."/>
            <person name="Riley R."/>
            <person name="LaButti K."/>
            <person name="Andreopoulos B."/>
            <person name="Lipzen A."/>
            <person name="Chen C."/>
            <person name="Yanf M."/>
            <person name="Daum C."/>
            <person name="Ng V."/>
            <person name="Clum A."/>
            <person name="Steindorff A."/>
            <person name="Ohm R."/>
            <person name="Martin F."/>
            <person name="Silar P."/>
            <person name="Natvig D."/>
            <person name="Lalanne C."/>
            <person name="Gautier V."/>
            <person name="Ament-velasquez S.L."/>
            <person name="Kruys A."/>
            <person name="Hutchinson M.I."/>
            <person name="Powell A.J."/>
            <person name="Barry K."/>
            <person name="Miller A.N."/>
            <person name="Grigoriev I.V."/>
            <person name="Debuchy R."/>
            <person name="Gladieux P."/>
            <person name="Thoren M.H."/>
            <person name="Johannesson H."/>
        </authorList>
    </citation>
    <scope>NUCLEOTIDE SEQUENCE</scope>
    <source>
        <strain evidence="1">CBS 232.78</strain>
    </source>
</reference>
<evidence type="ECO:0000313" key="2">
    <source>
        <dbReference type="Proteomes" id="UP001285441"/>
    </source>
</evidence>
<dbReference type="AlphaFoldDB" id="A0AAE0U4I5"/>
<sequence>MYLPHTIGGSERYYLTIRQISLAKQRGIQGTPGGVRKICSADGWRKKQMTTLGIHYAPMGPDIPNKDVKLGWVPSSYLVGMMMPDRSLGQKIKNPRAENWARQSPLIQNRPVYTFPFPSLPSPASPQFSQLRFSSLWQSHLKRSSPFRSSESILFFHLSFQVASLLKTSKNMEPKPNIFPPLVSDPYYTRDIPTMHELCAQDCC</sequence>
<dbReference type="Proteomes" id="UP001285441">
    <property type="component" value="Unassembled WGS sequence"/>
</dbReference>
<dbReference type="EMBL" id="JAULSW010000002">
    <property type="protein sequence ID" value="KAK3390532.1"/>
    <property type="molecule type" value="Genomic_DNA"/>
</dbReference>
<name>A0AAE0U4I5_9PEZI</name>